<evidence type="ECO:0000256" key="5">
    <source>
        <dbReference type="ARBA" id="ARBA00022692"/>
    </source>
</evidence>
<keyword evidence="4" id="KW-1003">Cell membrane</keyword>
<feature type="transmembrane region" description="Helical" evidence="9">
    <location>
        <begin position="6"/>
        <end position="24"/>
    </location>
</feature>
<evidence type="ECO:0000256" key="8">
    <source>
        <dbReference type="SAM" id="MobiDB-lite"/>
    </source>
</evidence>
<comment type="similarity">
    <text evidence="2">Belongs to the CPA3 antiporters (TC 2.A.63) subunit F family.</text>
</comment>
<dbReference type="STRING" id="1194083.BN12_160019"/>
<evidence type="ECO:0000313" key="10">
    <source>
        <dbReference type="EMBL" id="CCH77044.1"/>
    </source>
</evidence>
<dbReference type="PANTHER" id="PTHR34702">
    <property type="entry name" value="NA(+)/H(+) ANTIPORTER SUBUNIT F1"/>
    <property type="match status" value="1"/>
</dbReference>
<dbReference type="InterPro" id="IPR007208">
    <property type="entry name" value="MrpF/PhaF-like"/>
</dbReference>
<keyword evidence="3" id="KW-0813">Transport</keyword>
<sequence length="136" mass="13493">MSAFAWVVAVTGAFLSVAAVLAAVRIARGPSMPDRAVALDTLVAVFIAGLGAEAAYNRHASTLPVLVVLSLVGVVGSVSVARYATGRESAAPVGESAEPVGEPARSAGELAEPAGGSAEPAGETETADSTSEEDRS</sequence>
<organism evidence="10 11">
    <name type="scientific">Nostocoides japonicum T1-X7</name>
    <dbReference type="NCBI Taxonomy" id="1194083"/>
    <lineage>
        <taxon>Bacteria</taxon>
        <taxon>Bacillati</taxon>
        <taxon>Actinomycetota</taxon>
        <taxon>Actinomycetes</taxon>
        <taxon>Micrococcales</taxon>
        <taxon>Intrasporangiaceae</taxon>
        <taxon>Nostocoides</taxon>
    </lineage>
</organism>
<evidence type="ECO:0000313" key="11">
    <source>
        <dbReference type="Proteomes" id="UP000035721"/>
    </source>
</evidence>
<evidence type="ECO:0000256" key="6">
    <source>
        <dbReference type="ARBA" id="ARBA00022989"/>
    </source>
</evidence>
<keyword evidence="11" id="KW-1185">Reference proteome</keyword>
<dbReference type="PANTHER" id="PTHR34702:SF1">
    <property type="entry name" value="NA(+)_H(+) ANTIPORTER SUBUNIT F"/>
    <property type="match status" value="1"/>
</dbReference>
<dbReference type="RefSeq" id="WP_235432288.1">
    <property type="nucleotide sequence ID" value="NZ_HF570958.1"/>
</dbReference>
<comment type="caution">
    <text evidence="10">The sequence shown here is derived from an EMBL/GenBank/DDBJ whole genome shotgun (WGS) entry which is preliminary data.</text>
</comment>
<keyword evidence="5 9" id="KW-0812">Transmembrane</keyword>
<accession>A0A077LYI9</accession>
<evidence type="ECO:0000256" key="9">
    <source>
        <dbReference type="SAM" id="Phobius"/>
    </source>
</evidence>
<dbReference type="GO" id="GO:0015385">
    <property type="term" value="F:sodium:proton antiporter activity"/>
    <property type="evidence" value="ECO:0007669"/>
    <property type="project" value="TreeGrafter"/>
</dbReference>
<comment type="subcellular location">
    <subcellularLocation>
        <location evidence="1">Cell membrane</location>
        <topology evidence="1">Multi-pass membrane protein</topology>
    </subcellularLocation>
</comment>
<evidence type="ECO:0000256" key="7">
    <source>
        <dbReference type="ARBA" id="ARBA00023136"/>
    </source>
</evidence>
<dbReference type="GO" id="GO:0005886">
    <property type="term" value="C:plasma membrane"/>
    <property type="evidence" value="ECO:0007669"/>
    <property type="project" value="UniProtKB-SubCell"/>
</dbReference>
<feature type="transmembrane region" description="Helical" evidence="9">
    <location>
        <begin position="36"/>
        <end position="56"/>
    </location>
</feature>
<proteinExistence type="inferred from homology"/>
<evidence type="ECO:0000256" key="1">
    <source>
        <dbReference type="ARBA" id="ARBA00004651"/>
    </source>
</evidence>
<evidence type="ECO:0000256" key="2">
    <source>
        <dbReference type="ARBA" id="ARBA00009212"/>
    </source>
</evidence>
<protein>
    <submittedName>
        <fullName evidence="10">Multiple resistance and pH regulation protein F (Modular protein)</fullName>
    </submittedName>
</protein>
<dbReference type="AlphaFoldDB" id="A0A077LYI9"/>
<dbReference type="Proteomes" id="UP000035721">
    <property type="component" value="Unassembled WGS sequence"/>
</dbReference>
<feature type="transmembrane region" description="Helical" evidence="9">
    <location>
        <begin position="62"/>
        <end position="81"/>
    </location>
</feature>
<gene>
    <name evidence="10" type="ORF">BN12_160019</name>
</gene>
<feature type="region of interest" description="Disordered" evidence="8">
    <location>
        <begin position="87"/>
        <end position="136"/>
    </location>
</feature>
<evidence type="ECO:0000256" key="4">
    <source>
        <dbReference type="ARBA" id="ARBA00022475"/>
    </source>
</evidence>
<feature type="compositionally biased region" description="Low complexity" evidence="8">
    <location>
        <begin position="106"/>
        <end position="129"/>
    </location>
</feature>
<evidence type="ECO:0000256" key="3">
    <source>
        <dbReference type="ARBA" id="ARBA00022448"/>
    </source>
</evidence>
<dbReference type="EMBL" id="CAJB01000068">
    <property type="protein sequence ID" value="CCH77044.1"/>
    <property type="molecule type" value="Genomic_DNA"/>
</dbReference>
<name>A0A077LYI9_9MICO</name>
<reference evidence="10 11" key="1">
    <citation type="journal article" date="2013" name="ISME J.">
        <title>A metabolic model for members of the genus Tetrasphaera involved in enhanced biological phosphorus removal.</title>
        <authorList>
            <person name="Kristiansen R."/>
            <person name="Nguyen H.T.T."/>
            <person name="Saunders A.M."/>
            <person name="Nielsen J.L."/>
            <person name="Wimmer R."/>
            <person name="Le V.Q."/>
            <person name="McIlroy S.J."/>
            <person name="Petrovski S."/>
            <person name="Seviour R.J."/>
            <person name="Calteau A."/>
            <person name="Nielsen K.L."/>
            <person name="Nielsen P.H."/>
        </authorList>
    </citation>
    <scope>NUCLEOTIDE SEQUENCE [LARGE SCALE GENOMIC DNA]</scope>
    <source>
        <strain evidence="10 11">T1-X7</strain>
    </source>
</reference>
<dbReference type="Pfam" id="PF04066">
    <property type="entry name" value="MrpF_PhaF"/>
    <property type="match status" value="1"/>
</dbReference>
<keyword evidence="7 9" id="KW-0472">Membrane</keyword>
<keyword evidence="6 9" id="KW-1133">Transmembrane helix</keyword>